<dbReference type="InterPro" id="IPR053150">
    <property type="entry name" value="Teicoplanin_resist-assoc"/>
</dbReference>
<dbReference type="InterPro" id="IPR006976">
    <property type="entry name" value="VanZ-like"/>
</dbReference>
<proteinExistence type="predicted"/>
<keyword evidence="1" id="KW-0812">Transmembrane</keyword>
<name>A0A1I4IIH6_9BACI</name>
<evidence type="ECO:0000256" key="1">
    <source>
        <dbReference type="SAM" id="Phobius"/>
    </source>
</evidence>
<organism evidence="3 4">
    <name type="scientific">Gracilibacillus orientalis</name>
    <dbReference type="NCBI Taxonomy" id="334253"/>
    <lineage>
        <taxon>Bacteria</taxon>
        <taxon>Bacillati</taxon>
        <taxon>Bacillota</taxon>
        <taxon>Bacilli</taxon>
        <taxon>Bacillales</taxon>
        <taxon>Bacillaceae</taxon>
        <taxon>Gracilibacillus</taxon>
    </lineage>
</organism>
<dbReference type="Proteomes" id="UP000198565">
    <property type="component" value="Unassembled WGS sequence"/>
</dbReference>
<dbReference type="STRING" id="334253.SAMN04487943_102120"/>
<dbReference type="Pfam" id="PF04892">
    <property type="entry name" value="VanZ"/>
    <property type="match status" value="1"/>
</dbReference>
<feature type="transmembrane region" description="Helical" evidence="1">
    <location>
        <begin position="74"/>
        <end position="95"/>
    </location>
</feature>
<dbReference type="AlphaFoldDB" id="A0A1I4IIH6"/>
<keyword evidence="1" id="KW-1133">Transmembrane helix</keyword>
<evidence type="ECO:0000313" key="3">
    <source>
        <dbReference type="EMBL" id="SFL53823.1"/>
    </source>
</evidence>
<protein>
    <submittedName>
        <fullName evidence="3">Glycopeptide antibiotics resistance protein</fullName>
    </submittedName>
</protein>
<accession>A0A1I4IIH6</accession>
<keyword evidence="4" id="KW-1185">Reference proteome</keyword>
<evidence type="ECO:0000259" key="2">
    <source>
        <dbReference type="Pfam" id="PF04892"/>
    </source>
</evidence>
<dbReference type="RefSeq" id="WP_175495319.1">
    <property type="nucleotide sequence ID" value="NZ_FOTR01000002.1"/>
</dbReference>
<dbReference type="PANTHER" id="PTHR36834">
    <property type="entry name" value="MEMBRANE PROTEIN-RELATED"/>
    <property type="match status" value="1"/>
</dbReference>
<keyword evidence="1" id="KW-0472">Membrane</keyword>
<sequence>MKVLVVNLKLKRIVIILFFVYLSLVFFVNFVSDSTYFILEGFRSGYTGVQHNILPFTTIVTYLFNFNSYKQDTWFYNTFGNILLFVPMGMLLPLLSTKLTRWFLTTVIIVLFSFTIETMQLITQLGVFDVDDILLNTLGGYFGYLIYVLFKDKGYIIKKLRDK</sequence>
<reference evidence="4" key="1">
    <citation type="submission" date="2016-10" db="EMBL/GenBank/DDBJ databases">
        <authorList>
            <person name="Varghese N."/>
            <person name="Submissions S."/>
        </authorList>
    </citation>
    <scope>NUCLEOTIDE SEQUENCE [LARGE SCALE GENOMIC DNA]</scope>
    <source>
        <strain evidence="4">CGMCC 1.4250</strain>
    </source>
</reference>
<feature type="domain" description="VanZ-like" evidence="2">
    <location>
        <begin position="18"/>
        <end position="150"/>
    </location>
</feature>
<dbReference type="PANTHER" id="PTHR36834:SF1">
    <property type="entry name" value="INTEGRAL MEMBRANE PROTEIN"/>
    <property type="match status" value="1"/>
</dbReference>
<feature type="transmembrane region" description="Helical" evidence="1">
    <location>
        <begin position="12"/>
        <end position="32"/>
    </location>
</feature>
<gene>
    <name evidence="3" type="ORF">SAMN04487943_102120</name>
</gene>
<feature type="transmembrane region" description="Helical" evidence="1">
    <location>
        <begin position="102"/>
        <end position="127"/>
    </location>
</feature>
<feature type="transmembrane region" description="Helical" evidence="1">
    <location>
        <begin position="133"/>
        <end position="150"/>
    </location>
</feature>
<dbReference type="EMBL" id="FOTR01000002">
    <property type="protein sequence ID" value="SFL53823.1"/>
    <property type="molecule type" value="Genomic_DNA"/>
</dbReference>
<evidence type="ECO:0000313" key="4">
    <source>
        <dbReference type="Proteomes" id="UP000198565"/>
    </source>
</evidence>